<evidence type="ECO:0000256" key="3">
    <source>
        <dbReference type="ARBA" id="ARBA00007866"/>
    </source>
</evidence>
<proteinExistence type="inferred from homology"/>
<dbReference type="Gene3D" id="1.10.287.90">
    <property type="match status" value="1"/>
</dbReference>
<evidence type="ECO:0000256" key="13">
    <source>
        <dbReference type="ARBA" id="ARBA00023136"/>
    </source>
</evidence>
<evidence type="ECO:0000256" key="10">
    <source>
        <dbReference type="ARBA" id="ARBA00022982"/>
    </source>
</evidence>
<keyword evidence="5" id="KW-0813">Transport</keyword>
<dbReference type="InterPro" id="IPR001505">
    <property type="entry name" value="Copper_CuA"/>
</dbReference>
<dbReference type="RefSeq" id="YP_009171942.1">
    <property type="nucleotide sequence ID" value="NC_028071.1"/>
</dbReference>
<dbReference type="CTD" id="4513"/>
<keyword evidence="8" id="KW-0460">Magnesium</keyword>
<feature type="domain" description="Cytochrome oxidase subunit II copper A binding" evidence="17">
    <location>
        <begin position="79"/>
        <end position="193"/>
    </location>
</feature>
<comment type="catalytic activity">
    <reaction evidence="15">
        <text>4 Fe(II)-[cytochrome c] + O2 + 8 H(+)(in) = 4 Fe(III)-[cytochrome c] + 2 H2O + 4 H(+)(out)</text>
        <dbReference type="Rhea" id="RHEA:11436"/>
        <dbReference type="Rhea" id="RHEA-COMP:10350"/>
        <dbReference type="Rhea" id="RHEA-COMP:14399"/>
        <dbReference type="ChEBI" id="CHEBI:15377"/>
        <dbReference type="ChEBI" id="CHEBI:15378"/>
        <dbReference type="ChEBI" id="CHEBI:15379"/>
        <dbReference type="ChEBI" id="CHEBI:29033"/>
        <dbReference type="ChEBI" id="CHEBI:29034"/>
        <dbReference type="EC" id="7.1.1.9"/>
    </reaction>
    <physiologicalReaction direction="left-to-right" evidence="15">
        <dbReference type="Rhea" id="RHEA:11437"/>
    </physiologicalReaction>
</comment>
<dbReference type="AlphaFoldDB" id="A0A0N6W931"/>
<dbReference type="EC" id="7.1.1.9" evidence="4"/>
<reference evidence="18" key="1">
    <citation type="submission" date="2014-09" db="EMBL/GenBank/DDBJ databases">
        <authorList>
            <person name="Bishop-Lilly K.A."/>
            <person name="Broomall S.M."/>
            <person name="Chain P.S."/>
            <person name="Chertkov O."/>
            <person name="Coyne S.R."/>
            <person name="Daligault H.E."/>
            <person name="Davenport K.W."/>
            <person name="Erkkila T."/>
            <person name="Frey K.G."/>
            <person name="Gibbons H.S."/>
            <person name="Gu W."/>
            <person name="Jaissle J."/>
            <person name="Johnson S.L."/>
            <person name="Koroleva G.I."/>
            <person name="Ladner J.T."/>
            <person name="Lo C.-C."/>
            <person name="Minogue T.D."/>
            <person name="Munk C."/>
            <person name="Palacios G.F."/>
            <person name="Redden C.L."/>
            <person name="Rosenzweig C.N."/>
            <person name="Scholz M.B."/>
            <person name="Teshima H."/>
            <person name="Xu Y."/>
        </authorList>
    </citation>
    <scope>NUCLEOTIDE SEQUENCE</scope>
</reference>
<gene>
    <name evidence="18" type="primary">COX2</name>
</gene>
<evidence type="ECO:0000256" key="8">
    <source>
        <dbReference type="ARBA" id="ARBA00022842"/>
    </source>
</evidence>
<sequence length="193" mass="21947">MLYNLLYLELVRYVFFICSFIPVWVFVVMLGQVFSCYGVVVLNSEDRLIEFVWTFVPTLLTLVLCYLNLQYISYEGVMPGSKVVKIVGRQWYWVYELSSENECYDSCMSDFVGGVDKPLRLNVNVPYRLLVTSADVIHSFSVPECGLKTDGIPGRVNQIYFCPERLGVFVGYCSELCGAGHAYMPIVVEVVSC</sequence>
<accession>A0A0N6W931</accession>
<dbReference type="GO" id="GO:0004129">
    <property type="term" value="F:cytochrome-c oxidase activity"/>
    <property type="evidence" value="ECO:0007669"/>
    <property type="project" value="UniProtKB-EC"/>
</dbReference>
<evidence type="ECO:0000256" key="5">
    <source>
        <dbReference type="ARBA" id="ARBA00022448"/>
    </source>
</evidence>
<evidence type="ECO:0000256" key="11">
    <source>
        <dbReference type="ARBA" id="ARBA00022989"/>
    </source>
</evidence>
<keyword evidence="11 16" id="KW-1133">Transmembrane helix</keyword>
<dbReference type="Pfam" id="PF00116">
    <property type="entry name" value="COX2"/>
    <property type="match status" value="1"/>
</dbReference>
<evidence type="ECO:0000256" key="4">
    <source>
        <dbReference type="ARBA" id="ARBA00012949"/>
    </source>
</evidence>
<dbReference type="GO" id="GO:0005507">
    <property type="term" value="F:copper ion binding"/>
    <property type="evidence" value="ECO:0007669"/>
    <property type="project" value="InterPro"/>
</dbReference>
<organism evidence="18">
    <name type="scientific">Orthocoelium streptocoelium</name>
    <name type="common">Rumen worm</name>
    <dbReference type="NCBI Taxonomy" id="123225"/>
    <lineage>
        <taxon>Eukaryota</taxon>
        <taxon>Metazoa</taxon>
        <taxon>Spiralia</taxon>
        <taxon>Lophotrochozoa</taxon>
        <taxon>Platyhelminthes</taxon>
        <taxon>Trematoda</taxon>
        <taxon>Digenea</taxon>
        <taxon>Plagiorchiida</taxon>
        <taxon>Pronocephalata</taxon>
        <taxon>Paramphistomoidea</taxon>
        <taxon>Paramphistomidae</taxon>
        <taxon>Orthocoelium</taxon>
    </lineage>
</organism>
<keyword evidence="7" id="KW-0479">Metal-binding</keyword>
<dbReference type="GeneID" id="26047478"/>
<dbReference type="SUPFAM" id="SSF81464">
    <property type="entry name" value="Cytochrome c oxidase subunit II-like, transmembrane region"/>
    <property type="match status" value="1"/>
</dbReference>
<feature type="transmembrane region" description="Helical" evidence="16">
    <location>
        <begin position="12"/>
        <end position="31"/>
    </location>
</feature>
<evidence type="ECO:0000256" key="15">
    <source>
        <dbReference type="ARBA" id="ARBA00049512"/>
    </source>
</evidence>
<dbReference type="GO" id="GO:0016020">
    <property type="term" value="C:membrane"/>
    <property type="evidence" value="ECO:0007669"/>
    <property type="project" value="UniProtKB-SubCell"/>
</dbReference>
<dbReference type="PROSITE" id="PS00078">
    <property type="entry name" value="COX2"/>
    <property type="match status" value="1"/>
</dbReference>
<geneLocation type="mitochondrion" evidence="18"/>
<name>A0A0N6W931_ORTSR</name>
<evidence type="ECO:0000256" key="1">
    <source>
        <dbReference type="ARBA" id="ARBA00001935"/>
    </source>
</evidence>
<dbReference type="InterPro" id="IPR045187">
    <property type="entry name" value="CcO_II"/>
</dbReference>
<comment type="similarity">
    <text evidence="3">Belongs to the cytochrome c oxidase subunit 2 family.</text>
</comment>
<evidence type="ECO:0000256" key="2">
    <source>
        <dbReference type="ARBA" id="ARBA00004141"/>
    </source>
</evidence>
<dbReference type="EMBL" id="KM659177">
    <property type="protein sequence ID" value="AJG03071.1"/>
    <property type="molecule type" value="Genomic_DNA"/>
</dbReference>
<dbReference type="PANTHER" id="PTHR22888">
    <property type="entry name" value="CYTOCHROME C OXIDASE, SUBUNIT II"/>
    <property type="match status" value="1"/>
</dbReference>
<evidence type="ECO:0000256" key="9">
    <source>
        <dbReference type="ARBA" id="ARBA00022967"/>
    </source>
</evidence>
<comment type="subcellular location">
    <subcellularLocation>
        <location evidence="2">Membrane</location>
        <topology evidence="2">Multi-pass membrane protein</topology>
    </subcellularLocation>
</comment>
<evidence type="ECO:0000256" key="7">
    <source>
        <dbReference type="ARBA" id="ARBA00022723"/>
    </source>
</evidence>
<dbReference type="PANTHER" id="PTHR22888:SF9">
    <property type="entry name" value="CYTOCHROME C OXIDASE SUBUNIT 2"/>
    <property type="match status" value="1"/>
</dbReference>
<dbReference type="Gene3D" id="2.60.40.420">
    <property type="entry name" value="Cupredoxins - blue copper proteins"/>
    <property type="match status" value="1"/>
</dbReference>
<dbReference type="InterPro" id="IPR008972">
    <property type="entry name" value="Cupredoxin"/>
</dbReference>
<evidence type="ECO:0000256" key="16">
    <source>
        <dbReference type="SAM" id="Phobius"/>
    </source>
</evidence>
<dbReference type="SUPFAM" id="SSF49503">
    <property type="entry name" value="Cupredoxins"/>
    <property type="match status" value="1"/>
</dbReference>
<dbReference type="GO" id="GO:0042773">
    <property type="term" value="P:ATP synthesis coupled electron transport"/>
    <property type="evidence" value="ECO:0007669"/>
    <property type="project" value="TreeGrafter"/>
</dbReference>
<comment type="cofactor">
    <cofactor evidence="1">
        <name>Cu cation</name>
        <dbReference type="ChEBI" id="CHEBI:23378"/>
    </cofactor>
</comment>
<keyword evidence="13 16" id="KW-0472">Membrane</keyword>
<keyword evidence="9" id="KW-1278">Translocase</keyword>
<keyword evidence="12" id="KW-0186">Copper</keyword>
<feature type="transmembrane region" description="Helical" evidence="16">
    <location>
        <begin position="51"/>
        <end position="69"/>
    </location>
</feature>
<evidence type="ECO:0000256" key="12">
    <source>
        <dbReference type="ARBA" id="ARBA00023008"/>
    </source>
</evidence>
<keyword evidence="18" id="KW-0496">Mitochondrion</keyword>
<evidence type="ECO:0000256" key="6">
    <source>
        <dbReference type="ARBA" id="ARBA00022692"/>
    </source>
</evidence>
<keyword evidence="10" id="KW-0249">Electron transport</keyword>
<protein>
    <recommendedName>
        <fullName evidence="4">cytochrome-c oxidase</fullName>
        <ecNumber evidence="4">7.1.1.9</ecNumber>
    </recommendedName>
    <alternativeName>
        <fullName evidence="14">Cytochrome c oxidase polypeptide II</fullName>
    </alternativeName>
</protein>
<dbReference type="InterPro" id="IPR036257">
    <property type="entry name" value="Cyt_c_oxidase_su2_TM_sf"/>
</dbReference>
<dbReference type="PRINTS" id="PR01166">
    <property type="entry name" value="CYCOXIDASEII"/>
</dbReference>
<evidence type="ECO:0000259" key="17">
    <source>
        <dbReference type="PROSITE" id="PS50857"/>
    </source>
</evidence>
<keyword evidence="6 16" id="KW-0812">Transmembrane</keyword>
<dbReference type="PROSITE" id="PS50857">
    <property type="entry name" value="COX2_CUA"/>
    <property type="match status" value="1"/>
</dbReference>
<evidence type="ECO:0000313" key="18">
    <source>
        <dbReference type="EMBL" id="AJG03071.1"/>
    </source>
</evidence>
<evidence type="ECO:0000256" key="14">
    <source>
        <dbReference type="ARBA" id="ARBA00031389"/>
    </source>
</evidence>
<dbReference type="InterPro" id="IPR002429">
    <property type="entry name" value="CcO_II-like_C"/>
</dbReference>